<dbReference type="PRINTS" id="PR00412">
    <property type="entry name" value="EPOXHYDRLASE"/>
</dbReference>
<dbReference type="PATRIC" id="fig|1423806.3.peg.2182"/>
<dbReference type="PANTHER" id="PTHR43798">
    <property type="entry name" value="MONOACYLGLYCEROL LIPASE"/>
    <property type="match status" value="1"/>
</dbReference>
<gene>
    <name evidence="2" type="ORF">FD15_GL002138</name>
</gene>
<dbReference type="Pfam" id="PF00561">
    <property type="entry name" value="Abhydrolase_1"/>
    <property type="match status" value="1"/>
</dbReference>
<dbReference type="SUPFAM" id="SSF53474">
    <property type="entry name" value="alpha/beta-Hydrolases"/>
    <property type="match status" value="1"/>
</dbReference>
<reference evidence="2 3" key="1">
    <citation type="journal article" date="2015" name="Genome Announc.">
        <title>Expanding the biotechnology potential of lactobacilli through comparative genomics of 213 strains and associated genera.</title>
        <authorList>
            <person name="Sun Z."/>
            <person name="Harris H.M."/>
            <person name="McCann A."/>
            <person name="Guo C."/>
            <person name="Argimon S."/>
            <person name="Zhang W."/>
            <person name="Yang X."/>
            <person name="Jeffery I.B."/>
            <person name="Cooney J.C."/>
            <person name="Kagawa T.F."/>
            <person name="Liu W."/>
            <person name="Song Y."/>
            <person name="Salvetti E."/>
            <person name="Wrobel A."/>
            <person name="Rasinkangas P."/>
            <person name="Parkhill J."/>
            <person name="Rea M.C."/>
            <person name="O'Sullivan O."/>
            <person name="Ritari J."/>
            <person name="Douillard F.P."/>
            <person name="Paul Ross R."/>
            <person name="Yang R."/>
            <person name="Briner A.E."/>
            <person name="Felis G.E."/>
            <person name="de Vos W.M."/>
            <person name="Barrangou R."/>
            <person name="Klaenhammer T.R."/>
            <person name="Caufield P.W."/>
            <person name="Cui Y."/>
            <person name="Zhang H."/>
            <person name="O'Toole P.W."/>
        </authorList>
    </citation>
    <scope>NUCLEOTIDE SEQUENCE [LARGE SCALE GENOMIC DNA]</scope>
    <source>
        <strain evidence="2 3">DSM 21376</strain>
    </source>
</reference>
<dbReference type="OrthoDB" id="9805423at2"/>
<dbReference type="InterPro" id="IPR050266">
    <property type="entry name" value="AB_hydrolase_sf"/>
</dbReference>
<dbReference type="InterPro" id="IPR029058">
    <property type="entry name" value="AB_hydrolase_fold"/>
</dbReference>
<sequence>MQKIIDGVKIHYEIIGQGHPVIFLHGLCLDLNFMKKNYSQLLDRRAYRQIYIDLPGMGESSSFSEPRPSSDFLLNLLLKFIKALKIVHFSICGHSYGGYLALGIAHACPTQVTSLFLSCPVVTANPINRITAKHLNIKNQEFDAAKENKYTPDFIKMNVIVNNLTWKKYLAEIVVGLKKCDFNFINQLQADNYKYYELANEKNIKKWHSETPVFFLMGKHDHVVGYKEQATLAQNFKTSNLLILEDAGHNLPLDQPELFATCVKYFFKQAI</sequence>
<evidence type="ECO:0000313" key="3">
    <source>
        <dbReference type="Proteomes" id="UP000050961"/>
    </source>
</evidence>
<evidence type="ECO:0000259" key="1">
    <source>
        <dbReference type="Pfam" id="PF00561"/>
    </source>
</evidence>
<dbReference type="AlphaFoldDB" id="A0A023CVQ2"/>
<dbReference type="Proteomes" id="UP000050961">
    <property type="component" value="Unassembled WGS sequence"/>
</dbReference>
<comment type="caution">
    <text evidence="2">The sequence shown here is derived from an EMBL/GenBank/DDBJ whole genome shotgun (WGS) entry which is preliminary data.</text>
</comment>
<organism evidence="2 3">
    <name type="scientific">Liquorilactobacillus sucicola DSM 21376 = JCM 15457</name>
    <dbReference type="NCBI Taxonomy" id="1423806"/>
    <lineage>
        <taxon>Bacteria</taxon>
        <taxon>Bacillati</taxon>
        <taxon>Bacillota</taxon>
        <taxon>Bacilli</taxon>
        <taxon>Lactobacillales</taxon>
        <taxon>Lactobacillaceae</taxon>
        <taxon>Liquorilactobacillus</taxon>
    </lineage>
</organism>
<dbReference type="PRINTS" id="PR00111">
    <property type="entry name" value="ABHYDROLASE"/>
</dbReference>
<keyword evidence="3" id="KW-1185">Reference proteome</keyword>
<proteinExistence type="predicted"/>
<keyword evidence="2" id="KW-0378">Hydrolase</keyword>
<dbReference type="InterPro" id="IPR000073">
    <property type="entry name" value="AB_hydrolase_1"/>
</dbReference>
<dbReference type="GO" id="GO:0016787">
    <property type="term" value="F:hydrolase activity"/>
    <property type="evidence" value="ECO:0007669"/>
    <property type="project" value="UniProtKB-KW"/>
</dbReference>
<dbReference type="RefSeq" id="WP_034987157.1">
    <property type="nucleotide sequence ID" value="NZ_AYZF01000017.1"/>
</dbReference>
<dbReference type="InterPro" id="IPR000639">
    <property type="entry name" value="Epox_hydrolase-like"/>
</dbReference>
<name>A0A023CVQ2_9LACO</name>
<dbReference type="PANTHER" id="PTHR43798:SF6">
    <property type="entry name" value="HYDROLASE, PUTATIVE (AFU_ORTHOLOGUE AFUA_4G13070)-RELATED"/>
    <property type="match status" value="1"/>
</dbReference>
<accession>A0A023CVQ2</accession>
<dbReference type="Gene3D" id="3.40.50.1820">
    <property type="entry name" value="alpha/beta hydrolase"/>
    <property type="match status" value="1"/>
</dbReference>
<feature type="domain" description="AB hydrolase-1" evidence="1">
    <location>
        <begin position="20"/>
        <end position="255"/>
    </location>
</feature>
<protein>
    <submittedName>
        <fullName evidence="2">Alpha beta fold family hydrolase</fullName>
    </submittedName>
</protein>
<dbReference type="EMBL" id="AYZF01000017">
    <property type="protein sequence ID" value="KRN05575.1"/>
    <property type="molecule type" value="Genomic_DNA"/>
</dbReference>
<dbReference type="STRING" id="1423806.FD15_GL002138"/>
<dbReference type="eggNOG" id="COG0596">
    <property type="taxonomic scope" value="Bacteria"/>
</dbReference>
<evidence type="ECO:0000313" key="2">
    <source>
        <dbReference type="EMBL" id="KRN05575.1"/>
    </source>
</evidence>